<accession>A0A3E2NP75</accession>
<reference evidence="1 2" key="1">
    <citation type="submission" date="2018-08" db="EMBL/GenBank/DDBJ databases">
        <title>Mucilaginibacter terrae sp. nov., isolated from manganese diggings.</title>
        <authorList>
            <person name="Huang Y."/>
            <person name="Zhou Z."/>
        </authorList>
    </citation>
    <scope>NUCLEOTIDE SEQUENCE [LARGE SCALE GENOMIC DNA]</scope>
    <source>
        <strain evidence="1 2">ZH6</strain>
    </source>
</reference>
<dbReference type="EMBL" id="QWDE01000002">
    <property type="protein sequence ID" value="RFZ82690.1"/>
    <property type="molecule type" value="Genomic_DNA"/>
</dbReference>
<dbReference type="Proteomes" id="UP000260823">
    <property type="component" value="Unassembled WGS sequence"/>
</dbReference>
<evidence type="ECO:0000313" key="2">
    <source>
        <dbReference type="Proteomes" id="UP000260823"/>
    </source>
</evidence>
<proteinExistence type="predicted"/>
<dbReference type="OrthoDB" id="1430466at2"/>
<dbReference type="AlphaFoldDB" id="A0A3E2NP75"/>
<protein>
    <submittedName>
        <fullName evidence="1">Uncharacterized protein</fullName>
    </submittedName>
</protein>
<comment type="caution">
    <text evidence="1">The sequence shown here is derived from an EMBL/GenBank/DDBJ whole genome shotgun (WGS) entry which is preliminary data.</text>
</comment>
<name>A0A3E2NP75_9SPHI</name>
<evidence type="ECO:0000313" key="1">
    <source>
        <dbReference type="EMBL" id="RFZ82690.1"/>
    </source>
</evidence>
<organism evidence="1 2">
    <name type="scientific">Mucilaginibacter terrenus</name>
    <dbReference type="NCBI Taxonomy" id="2482727"/>
    <lineage>
        <taxon>Bacteria</taxon>
        <taxon>Pseudomonadati</taxon>
        <taxon>Bacteroidota</taxon>
        <taxon>Sphingobacteriia</taxon>
        <taxon>Sphingobacteriales</taxon>
        <taxon>Sphingobacteriaceae</taxon>
        <taxon>Mucilaginibacter</taxon>
    </lineage>
</organism>
<keyword evidence="2" id="KW-1185">Reference proteome</keyword>
<dbReference type="RefSeq" id="WP_117383093.1">
    <property type="nucleotide sequence ID" value="NZ_QWDE01000002.1"/>
</dbReference>
<gene>
    <name evidence="1" type="ORF">DYU05_10950</name>
</gene>
<sequence>MLKKPNLLIYDDLIEPISEAIKELHDIEIHYQNNTPPADFINKGTFAYVLALFEGAITECVERYLFAFPEKLPKIKVDFEKYKEELLGADFSYELTAFLIREYLADSSYENSGQLIEKYCLLLDIPNLAPLFNKTLREKKARRNALIHNNLKVDLKYIRTAGGDVRNKGKYMRVKPTYVLETIANTLEILEKFRAELALKYNSYTILNCVKKVWGYLFGSPIMKFDDYWNVHDDMLSINVEGIKKYYKGLSSGERTLLFYFLQNYNPGACSKIFKSSDLNMQVSNNQGMIFLVSVFDRFPLLLQSLKSIKPHTLFKYVTE</sequence>